<sequence>MRDTCLIPPVQPVRSLLSRCPDADSNVEQTVMGIFLFRRAQYGFVEDIWIIIESFMVIIRVPSVIRVFVLLFSLIYALDLNYPNKLKYTFEFVKKVIMLMDGHRLNTKIQRLKMKMYQ</sequence>
<feature type="transmembrane region" description="Helical" evidence="1">
    <location>
        <begin position="48"/>
        <end position="78"/>
    </location>
</feature>
<reference evidence="2" key="1">
    <citation type="submission" date="2025-08" db="UniProtKB">
        <authorList>
            <consortium name="Ensembl"/>
        </authorList>
    </citation>
    <scope>IDENTIFICATION</scope>
</reference>
<dbReference type="PANTHER" id="PTHR31025">
    <property type="entry name" value="SI:CH211-196P9.1-RELATED"/>
    <property type="match status" value="1"/>
</dbReference>
<organism evidence="2 3">
    <name type="scientific">Neogobius melanostomus</name>
    <name type="common">round goby</name>
    <dbReference type="NCBI Taxonomy" id="47308"/>
    <lineage>
        <taxon>Eukaryota</taxon>
        <taxon>Metazoa</taxon>
        <taxon>Chordata</taxon>
        <taxon>Craniata</taxon>
        <taxon>Vertebrata</taxon>
        <taxon>Euteleostomi</taxon>
        <taxon>Actinopterygii</taxon>
        <taxon>Neopterygii</taxon>
        <taxon>Teleostei</taxon>
        <taxon>Neoteleostei</taxon>
        <taxon>Acanthomorphata</taxon>
        <taxon>Gobiaria</taxon>
        <taxon>Gobiiformes</taxon>
        <taxon>Gobioidei</taxon>
        <taxon>Gobiidae</taxon>
        <taxon>Benthophilinae</taxon>
        <taxon>Neogobiini</taxon>
        <taxon>Neogobius</taxon>
    </lineage>
</organism>
<protein>
    <submittedName>
        <fullName evidence="2">Uncharacterized protein</fullName>
    </submittedName>
</protein>
<keyword evidence="1" id="KW-0812">Transmembrane</keyword>
<keyword evidence="3" id="KW-1185">Reference proteome</keyword>
<dbReference type="Ensembl" id="ENSNMLT00000019420.1">
    <property type="protein sequence ID" value="ENSNMLP00000017260.1"/>
    <property type="gene ID" value="ENSNMLG00000011428.1"/>
</dbReference>
<dbReference type="PANTHER" id="PTHR31025:SF27">
    <property type="entry name" value="SI:CH211-193K19.2-RELATED"/>
    <property type="match status" value="1"/>
</dbReference>
<accession>A0A8C6WM81</accession>
<evidence type="ECO:0000313" key="2">
    <source>
        <dbReference type="Ensembl" id="ENSNMLP00000017260.1"/>
    </source>
</evidence>
<evidence type="ECO:0000256" key="1">
    <source>
        <dbReference type="SAM" id="Phobius"/>
    </source>
</evidence>
<dbReference type="Proteomes" id="UP000694523">
    <property type="component" value="Unplaced"/>
</dbReference>
<name>A0A8C6WM81_9GOBI</name>
<evidence type="ECO:0000313" key="3">
    <source>
        <dbReference type="Proteomes" id="UP000694523"/>
    </source>
</evidence>
<keyword evidence="1" id="KW-0472">Membrane</keyword>
<proteinExistence type="predicted"/>
<reference evidence="2" key="2">
    <citation type="submission" date="2025-09" db="UniProtKB">
        <authorList>
            <consortium name="Ensembl"/>
        </authorList>
    </citation>
    <scope>IDENTIFICATION</scope>
</reference>
<keyword evidence="1" id="KW-1133">Transmembrane helix</keyword>
<dbReference type="AlphaFoldDB" id="A0A8C6WM81"/>